<evidence type="ECO:0000256" key="1">
    <source>
        <dbReference type="SAM" id="SignalP"/>
    </source>
</evidence>
<dbReference type="RefSeq" id="WP_260902488.1">
    <property type="nucleotide sequence ID" value="NZ_JAOCZP010000003.1"/>
</dbReference>
<comment type="caution">
    <text evidence="2">The sequence shown here is derived from an EMBL/GenBank/DDBJ whole genome shotgun (WGS) entry which is preliminary data.</text>
</comment>
<organism evidence="2 3">
    <name type="scientific">Chelativorans salis</name>
    <dbReference type="NCBI Taxonomy" id="2978478"/>
    <lineage>
        <taxon>Bacteria</taxon>
        <taxon>Pseudomonadati</taxon>
        <taxon>Pseudomonadota</taxon>
        <taxon>Alphaproteobacteria</taxon>
        <taxon>Hyphomicrobiales</taxon>
        <taxon>Phyllobacteriaceae</taxon>
        <taxon>Chelativorans</taxon>
    </lineage>
</organism>
<reference evidence="2 3" key="1">
    <citation type="submission" date="2022-09" db="EMBL/GenBank/DDBJ databases">
        <title>Chelativorans salina sp. nov., a novel slightly halophilic bacterium isolated from a saline lake sediment enrichment.</title>
        <authorList>
            <person name="Gao L."/>
            <person name="Fang B.-Z."/>
            <person name="Li W.-J."/>
        </authorList>
    </citation>
    <scope>NUCLEOTIDE SEQUENCE [LARGE SCALE GENOMIC DNA]</scope>
    <source>
        <strain evidence="2 3">EGI FJ00035</strain>
    </source>
</reference>
<feature type="chain" id="PRO_5045681409" evidence="1">
    <location>
        <begin position="23"/>
        <end position="88"/>
    </location>
</feature>
<gene>
    <name evidence="2" type="ORF">N5A92_10520</name>
</gene>
<accession>A0ABT2LN12</accession>
<feature type="signal peptide" evidence="1">
    <location>
        <begin position="1"/>
        <end position="22"/>
    </location>
</feature>
<evidence type="ECO:0000313" key="2">
    <source>
        <dbReference type="EMBL" id="MCT7375464.1"/>
    </source>
</evidence>
<protein>
    <submittedName>
        <fullName evidence="2">Uncharacterized protein</fullName>
    </submittedName>
</protein>
<keyword evidence="3" id="KW-1185">Reference proteome</keyword>
<dbReference type="EMBL" id="JAOCZP010000003">
    <property type="protein sequence ID" value="MCT7375464.1"/>
    <property type="molecule type" value="Genomic_DNA"/>
</dbReference>
<keyword evidence="1" id="KW-0732">Signal</keyword>
<evidence type="ECO:0000313" key="3">
    <source>
        <dbReference type="Proteomes" id="UP001320831"/>
    </source>
</evidence>
<sequence>MNVMRTGASLLAASLYCVPAHATLEYTTEKTDGGYVVVLVQGEFEYSDDLTRFRSELSDQGASVVAFHSSGGNIAKAMELAASYEPLN</sequence>
<name>A0ABT2LN12_9HYPH</name>
<proteinExistence type="predicted"/>
<dbReference type="Proteomes" id="UP001320831">
    <property type="component" value="Unassembled WGS sequence"/>
</dbReference>